<sequence length="516" mass="56945">MFIEDIRNDFYNVLLGNRVLLLVHYDVDAICACKILQELFRCDNVSYTLVPVGGLSELKSAYEENNEEVKYVVLVNCGGTVDLVDILQPDEHVVFFVLDSHKPTDICNVYSDGQVRLLYKDEEENIPNFDDIFRDDEDQENEEELEARHGLEALVERRRARKAWEERRHTLMFNYTQFSYYGKPSTSVALELAVRASRCTAAALWCASVAAAAHAALHCRSPARCLLDAEPLHRYVAAAQRKTTDDDVHQAARVVVEKDVWLPLYRWWSVEGAISHAAALAPQLRLHTHSGAARLRQLLADMGFPLQQARQAYRSMDVELRRALLPALEAAAPRQRLPAPARAAFLLQRPHAPTLAALDVVYAIMGLIENESTPRAEGFQHALAALAVGGDGESLQRAVLLAGPFNYFIVQEGSPEAAALRGPLWLAEAARWVGAAHSHAPRPLLASAPGADGDCLLLGLPPRFDQEPRNLFGAAFEQAATKSGASVSLDFVDSSIISLPVSQRAQFLDALTALLA</sequence>
<organism evidence="7 8">
    <name type="scientific">Bicyclus anynana</name>
    <name type="common">Squinting bush brown butterfly</name>
    <dbReference type="NCBI Taxonomy" id="110368"/>
    <lineage>
        <taxon>Eukaryota</taxon>
        <taxon>Metazoa</taxon>
        <taxon>Ecdysozoa</taxon>
        <taxon>Arthropoda</taxon>
        <taxon>Hexapoda</taxon>
        <taxon>Insecta</taxon>
        <taxon>Pterygota</taxon>
        <taxon>Neoptera</taxon>
        <taxon>Endopterygota</taxon>
        <taxon>Lepidoptera</taxon>
        <taxon>Glossata</taxon>
        <taxon>Ditrysia</taxon>
        <taxon>Papilionoidea</taxon>
        <taxon>Nymphalidae</taxon>
        <taxon>Satyrinae</taxon>
        <taxon>Satyrini</taxon>
        <taxon>Mycalesina</taxon>
        <taxon>Bicyclus</taxon>
    </lineage>
</organism>
<comment type="subcellular location">
    <subcellularLocation>
        <location evidence="1">Nucleus</location>
    </subcellularLocation>
</comment>
<name>A0ABM3LJF0_BICAN</name>
<evidence type="ECO:0000256" key="2">
    <source>
        <dbReference type="ARBA" id="ARBA00010727"/>
    </source>
</evidence>
<evidence type="ECO:0000256" key="5">
    <source>
        <dbReference type="ARBA" id="ARBA00023306"/>
    </source>
</evidence>
<dbReference type="SUPFAM" id="SSF64182">
    <property type="entry name" value="DHH phosphoesterases"/>
    <property type="match status" value="1"/>
</dbReference>
<feature type="domain" description="XRN2-binding (XTBD)" evidence="6">
    <location>
        <begin position="151"/>
        <end position="259"/>
    </location>
</feature>
<accession>A0ABM3LJF0</accession>
<proteinExistence type="inferred from homology"/>
<dbReference type="InterPro" id="IPR021859">
    <property type="entry name" value="XTBD"/>
</dbReference>
<reference evidence="8" key="1">
    <citation type="submission" date="2025-08" db="UniProtKB">
        <authorList>
            <consortium name="RefSeq"/>
        </authorList>
    </citation>
    <scope>IDENTIFICATION</scope>
</reference>
<dbReference type="GO" id="GO:0051301">
    <property type="term" value="P:cell division"/>
    <property type="evidence" value="ECO:0007669"/>
    <property type="project" value="UniProtKB-KW"/>
</dbReference>
<keyword evidence="3" id="KW-0235">DNA replication</keyword>
<dbReference type="RefSeq" id="XP_052739178.1">
    <property type="nucleotide sequence ID" value="XM_052883218.1"/>
</dbReference>
<gene>
    <name evidence="8" type="primary">LOC112050715</name>
</gene>
<dbReference type="GeneID" id="112050715"/>
<evidence type="ECO:0000256" key="3">
    <source>
        <dbReference type="ARBA" id="ARBA00022705"/>
    </source>
</evidence>
<dbReference type="PANTHER" id="PTHR10507">
    <property type="entry name" value="CDC45-RELATED PROTEIN"/>
    <property type="match status" value="1"/>
</dbReference>
<evidence type="ECO:0000256" key="1">
    <source>
        <dbReference type="ARBA" id="ARBA00004123"/>
    </source>
</evidence>
<keyword evidence="4" id="KW-0539">Nucleus</keyword>
<dbReference type="InterPro" id="IPR038763">
    <property type="entry name" value="DHH_sf"/>
</dbReference>
<evidence type="ECO:0000313" key="8">
    <source>
        <dbReference type="RefSeq" id="XP_052739178.1"/>
    </source>
</evidence>
<dbReference type="Pfam" id="PF02724">
    <property type="entry name" value="CDC45"/>
    <property type="match status" value="2"/>
</dbReference>
<dbReference type="PROSITE" id="PS51827">
    <property type="entry name" value="XTBD"/>
    <property type="match status" value="1"/>
</dbReference>
<evidence type="ECO:0000259" key="6">
    <source>
        <dbReference type="PROSITE" id="PS51827"/>
    </source>
</evidence>
<keyword evidence="5" id="KW-0131">Cell cycle</keyword>
<dbReference type="PANTHER" id="PTHR10507:SF0">
    <property type="entry name" value="CELL DIVISION CONTROL PROTEIN 45 HOMOLOG"/>
    <property type="match status" value="1"/>
</dbReference>
<keyword evidence="7" id="KW-1185">Reference proteome</keyword>
<evidence type="ECO:0000256" key="4">
    <source>
        <dbReference type="ARBA" id="ARBA00023242"/>
    </source>
</evidence>
<evidence type="ECO:0000313" key="7">
    <source>
        <dbReference type="Proteomes" id="UP001652582"/>
    </source>
</evidence>
<keyword evidence="8" id="KW-0132">Cell division</keyword>
<dbReference type="InterPro" id="IPR003874">
    <property type="entry name" value="CDC45"/>
</dbReference>
<comment type="similarity">
    <text evidence="2">Belongs to the CDC45 family.</text>
</comment>
<dbReference type="Proteomes" id="UP001652582">
    <property type="component" value="Chromosome 8"/>
</dbReference>
<protein>
    <submittedName>
        <fullName evidence="8">Cell division control protein 45 homolog isoform X4</fullName>
    </submittedName>
</protein>